<dbReference type="RefSeq" id="WP_058508664.1">
    <property type="nucleotide sequence ID" value="NZ_CAAAIK010000012.1"/>
</dbReference>
<dbReference type="Pfam" id="PF01617">
    <property type="entry name" value="Surface_Ag_2"/>
    <property type="match status" value="1"/>
</dbReference>
<sequence>MNHFCRLSLAGLLLSGSTGFAAVNPLPGWYVGLFGGGGYTQPIKFTVAPNLLLTGAYPYYISPTNLDLSYKGMGNAGGQIGYRCSKFRFEGEVVYNYSGYKKLQVQNATFGTYTVPSFSNSYVFHLNGQTSMVSGLVNVYYDFFTPDGDVTWMPYVGLGIGYSYIENNIKFYYNNQQVFPVTGSELGKENGSSSIAQAILGVSYLLDDFTSVGTDLRFMRTGNVTLIPKGRFGVANAVEERMAMVAWNINFNFTFDQPSG</sequence>
<reference evidence="3 4" key="1">
    <citation type="submission" date="2015-11" db="EMBL/GenBank/DDBJ databases">
        <title>Genomic analysis of 38 Legionella species identifies large and diverse effector repertoires.</title>
        <authorList>
            <person name="Burstein D."/>
            <person name="Amaro F."/>
            <person name="Zusman T."/>
            <person name="Lifshitz Z."/>
            <person name="Cohen O."/>
            <person name="Gilbert J.A."/>
            <person name="Pupko T."/>
            <person name="Shuman H.A."/>
            <person name="Segal G."/>
        </authorList>
    </citation>
    <scope>NUCLEOTIDE SEQUENCE [LARGE SCALE GENOMIC DNA]</scope>
    <source>
        <strain evidence="3 4">CDC#1442-AUS-E</strain>
    </source>
</reference>
<dbReference type="InterPro" id="IPR011250">
    <property type="entry name" value="OMP/PagP_B-barrel"/>
</dbReference>
<evidence type="ECO:0000259" key="2">
    <source>
        <dbReference type="Pfam" id="PF01617"/>
    </source>
</evidence>
<feature type="chain" id="PRO_5006916709" evidence="1">
    <location>
        <begin position="22"/>
        <end position="260"/>
    </location>
</feature>
<dbReference type="Gene3D" id="2.40.160.20">
    <property type="match status" value="1"/>
</dbReference>
<comment type="caution">
    <text evidence="3">The sequence shown here is derived from an EMBL/GenBank/DDBJ whole genome shotgun (WGS) entry which is preliminary data.</text>
</comment>
<evidence type="ECO:0000256" key="1">
    <source>
        <dbReference type="SAM" id="SignalP"/>
    </source>
</evidence>
<proteinExistence type="predicted"/>
<organism evidence="3 4">
    <name type="scientific">Legionella quinlivanii</name>
    <dbReference type="NCBI Taxonomy" id="45073"/>
    <lineage>
        <taxon>Bacteria</taxon>
        <taxon>Pseudomonadati</taxon>
        <taxon>Pseudomonadota</taxon>
        <taxon>Gammaproteobacteria</taxon>
        <taxon>Legionellales</taxon>
        <taxon>Legionellaceae</taxon>
        <taxon>Legionella</taxon>
    </lineage>
</organism>
<dbReference type="STRING" id="45073.Lqui_2593"/>
<dbReference type="SUPFAM" id="SSF56925">
    <property type="entry name" value="OMPA-like"/>
    <property type="match status" value="1"/>
</dbReference>
<dbReference type="AlphaFoldDB" id="A0A0W0XN94"/>
<protein>
    <submittedName>
        <fullName evidence="3">Opacity protein-like surface antigen</fullName>
    </submittedName>
</protein>
<accession>A0A0W0XN94</accession>
<dbReference type="EMBL" id="LNYS01000024">
    <property type="protein sequence ID" value="KTD46103.1"/>
    <property type="molecule type" value="Genomic_DNA"/>
</dbReference>
<name>A0A0W0XN94_9GAMM</name>
<evidence type="ECO:0000313" key="4">
    <source>
        <dbReference type="Proteomes" id="UP000054618"/>
    </source>
</evidence>
<dbReference type="InterPro" id="IPR002566">
    <property type="entry name" value="Msp4_OMP-like"/>
</dbReference>
<gene>
    <name evidence="3" type="ORF">Lqui_2593</name>
</gene>
<evidence type="ECO:0000313" key="3">
    <source>
        <dbReference type="EMBL" id="KTD46103.1"/>
    </source>
</evidence>
<keyword evidence="1" id="KW-0732">Signal</keyword>
<feature type="domain" description="Msp4/OMP-like" evidence="2">
    <location>
        <begin position="75"/>
        <end position="166"/>
    </location>
</feature>
<keyword evidence="4" id="KW-1185">Reference proteome</keyword>
<dbReference type="Proteomes" id="UP000054618">
    <property type="component" value="Unassembled WGS sequence"/>
</dbReference>
<feature type="signal peptide" evidence="1">
    <location>
        <begin position="1"/>
        <end position="21"/>
    </location>
</feature>
<dbReference type="OrthoDB" id="5647185at2"/>
<dbReference type="PATRIC" id="fig|45073.5.peg.2756"/>